<dbReference type="InParanoid" id="A0A2R5GDY4"/>
<protein>
    <submittedName>
        <fullName evidence="2">Uncharacterized protein</fullName>
    </submittedName>
</protein>
<proteinExistence type="predicted"/>
<name>A0A2R5GDY4_9STRA</name>
<gene>
    <name evidence="2" type="ORF">FCC1311_022242</name>
</gene>
<dbReference type="Proteomes" id="UP000241890">
    <property type="component" value="Unassembled WGS sequence"/>
</dbReference>
<reference evidence="2 3" key="1">
    <citation type="submission" date="2017-12" db="EMBL/GenBank/DDBJ databases">
        <title>Sequencing, de novo assembly and annotation of complete genome of a new Thraustochytrid species, strain FCC1311.</title>
        <authorList>
            <person name="Sedici K."/>
            <person name="Godart F."/>
            <person name="Aiese Cigliano R."/>
            <person name="Sanseverino W."/>
            <person name="Barakat M."/>
            <person name="Ortet P."/>
            <person name="Marechal E."/>
            <person name="Cagnac O."/>
            <person name="Amato A."/>
        </authorList>
    </citation>
    <scope>NUCLEOTIDE SEQUENCE [LARGE SCALE GENOMIC DNA]</scope>
</reference>
<sequence>MQQQQQQPETSVSAEEAGPFAWNVAGAALRQALAELTEQENLSAEARALCEAQFEASAQAAASQAIHEDILAQDRETSAAEGVRPRKRRRRRTGKLRVAPAGHRRKAKPAGHLTAQVHAFRILGDDVAFDLRDLRLATRYHGAFQCSQAGLTAASVSLSKPGAPRLWTGK</sequence>
<keyword evidence="3" id="KW-1185">Reference proteome</keyword>
<evidence type="ECO:0000313" key="3">
    <source>
        <dbReference type="Proteomes" id="UP000241890"/>
    </source>
</evidence>
<organism evidence="2 3">
    <name type="scientific">Hondaea fermentalgiana</name>
    <dbReference type="NCBI Taxonomy" id="2315210"/>
    <lineage>
        <taxon>Eukaryota</taxon>
        <taxon>Sar</taxon>
        <taxon>Stramenopiles</taxon>
        <taxon>Bigyra</taxon>
        <taxon>Labyrinthulomycetes</taxon>
        <taxon>Thraustochytrida</taxon>
        <taxon>Thraustochytriidae</taxon>
        <taxon>Hondaea</taxon>
    </lineage>
</organism>
<comment type="caution">
    <text evidence="2">The sequence shown here is derived from an EMBL/GenBank/DDBJ whole genome shotgun (WGS) entry which is preliminary data.</text>
</comment>
<evidence type="ECO:0000256" key="1">
    <source>
        <dbReference type="SAM" id="MobiDB-lite"/>
    </source>
</evidence>
<feature type="compositionally biased region" description="Basic residues" evidence="1">
    <location>
        <begin position="85"/>
        <end position="95"/>
    </location>
</feature>
<dbReference type="AlphaFoldDB" id="A0A2R5GDY4"/>
<accession>A0A2R5GDY4</accession>
<dbReference type="EMBL" id="BEYU01000017">
    <property type="protein sequence ID" value="GBG26004.1"/>
    <property type="molecule type" value="Genomic_DNA"/>
</dbReference>
<feature type="region of interest" description="Disordered" evidence="1">
    <location>
        <begin position="71"/>
        <end position="110"/>
    </location>
</feature>
<evidence type="ECO:0000313" key="2">
    <source>
        <dbReference type="EMBL" id="GBG26004.1"/>
    </source>
</evidence>